<dbReference type="AlphaFoldDB" id="A0A8B8GMX9"/>
<feature type="chain" id="PRO_5044666636" evidence="3">
    <location>
        <begin position="37"/>
        <end position="605"/>
    </location>
</feature>
<evidence type="ECO:0000313" key="4">
    <source>
        <dbReference type="Proteomes" id="UP000694846"/>
    </source>
</evidence>
<feature type="compositionally biased region" description="Pro residues" evidence="1">
    <location>
        <begin position="389"/>
        <end position="459"/>
    </location>
</feature>
<dbReference type="GeneID" id="112693047"/>
<name>A0A8B8GMX9_9HEMI</name>
<dbReference type="RefSeq" id="XP_025423716.1">
    <property type="nucleotide sequence ID" value="XM_025567931.1"/>
</dbReference>
<keyword evidence="4" id="KW-1185">Reference proteome</keyword>
<evidence type="ECO:0000256" key="2">
    <source>
        <dbReference type="SAM" id="Phobius"/>
    </source>
</evidence>
<feature type="compositionally biased region" description="Low complexity" evidence="1">
    <location>
        <begin position="363"/>
        <end position="388"/>
    </location>
</feature>
<protein>
    <submittedName>
        <fullName evidence="5 6">Uncharacterized protein LOC112693047</fullName>
    </submittedName>
</protein>
<feature type="transmembrane region" description="Helical" evidence="2">
    <location>
        <begin position="539"/>
        <end position="563"/>
    </location>
</feature>
<proteinExistence type="predicted"/>
<evidence type="ECO:0000256" key="1">
    <source>
        <dbReference type="SAM" id="MobiDB-lite"/>
    </source>
</evidence>
<keyword evidence="2" id="KW-0812">Transmembrane</keyword>
<feature type="signal peptide" evidence="3">
    <location>
        <begin position="1"/>
        <end position="36"/>
    </location>
</feature>
<dbReference type="Gene3D" id="2.60.40.10">
    <property type="entry name" value="Immunoglobulins"/>
    <property type="match status" value="1"/>
</dbReference>
<dbReference type="PRINTS" id="PR01217">
    <property type="entry name" value="PRICHEXTENSN"/>
</dbReference>
<feature type="compositionally biased region" description="Low complexity" evidence="1">
    <location>
        <begin position="460"/>
        <end position="486"/>
    </location>
</feature>
<dbReference type="RefSeq" id="XP_025423717.1">
    <property type="nucleotide sequence ID" value="XM_025567932.1"/>
</dbReference>
<reference evidence="5 6" key="1">
    <citation type="submission" date="2025-04" db="UniProtKB">
        <authorList>
            <consortium name="RefSeq"/>
        </authorList>
    </citation>
    <scope>IDENTIFICATION</scope>
    <source>
        <tissue evidence="5 6">Whole body</tissue>
    </source>
</reference>
<sequence length="605" mass="65949">MMVCRYKRNENHWNHFNRFLCIIIILTHGNLAAAQADRNDCGGKTYSTCTGCVSDATVPKYQWSVWTQTCTAVKPNAKQRGKTVVDQSSCPRFSVDWRPGGGGETTIAISNDQTDFVGSLKKMSSQVRCRLDSTSYAAEVTDDGRIRCALDAPPVGEGGRHDEVAESKKSMVHLSVVFASNRTLRFDNATDHYQHRNGTPVASCSRCHWNDDGYAYYCIWCGSTTPPFQYCDRRKYPELTYSALDESVRFVGDQCAPVKIESFAPTGGKWAGGTVLEIVVRNHETLLRTNMQSAGVNVKLVVRVAGRKCDTSKNVSNRKTITCTLSQPRASDSEVYSGPVEVTYLGLLDIKLVSTQNFSFSDYVTSSSPSYSLSDQSYPSTTPLSSTPFTPPPTTLPPTTPPPTTPPPTTSLPTTPPPTTPPPTTPPPTTPPPTTPPPTTPPPTTPPPTTPPPTTPPPSSNLSPLPASTSSLLPSTTPLLPPASTSLPPPSQTHLLPQSSTLAPSSSPISVSTTKFPEKVNTTEEAFNINFTLSRTAPVLSTVVTIVMYVLFIMVLCVALLCLKSPRTYDLLTFRLRQRPMEMRRLDEDQQLTLSVVDFNEHGLR</sequence>
<keyword evidence="2" id="KW-1133">Transmembrane helix</keyword>
<accession>A0A8B8GMX9</accession>
<dbReference type="OrthoDB" id="6620289at2759"/>
<dbReference type="Proteomes" id="UP000694846">
    <property type="component" value="Unplaced"/>
</dbReference>
<keyword evidence="3" id="KW-0732">Signal</keyword>
<evidence type="ECO:0000313" key="5">
    <source>
        <dbReference type="RefSeq" id="XP_025423716.1"/>
    </source>
</evidence>
<feature type="compositionally biased region" description="Low complexity" evidence="1">
    <location>
        <begin position="495"/>
        <end position="514"/>
    </location>
</feature>
<evidence type="ECO:0000313" key="6">
    <source>
        <dbReference type="RefSeq" id="XP_025423717.1"/>
    </source>
</evidence>
<feature type="region of interest" description="Disordered" evidence="1">
    <location>
        <begin position="363"/>
        <end position="515"/>
    </location>
</feature>
<gene>
    <name evidence="5 6" type="primary">LOC112693047</name>
</gene>
<dbReference type="InterPro" id="IPR013783">
    <property type="entry name" value="Ig-like_fold"/>
</dbReference>
<keyword evidence="2" id="KW-0472">Membrane</keyword>
<organism evidence="4 6">
    <name type="scientific">Sipha flava</name>
    <name type="common">yellow sugarcane aphid</name>
    <dbReference type="NCBI Taxonomy" id="143950"/>
    <lineage>
        <taxon>Eukaryota</taxon>
        <taxon>Metazoa</taxon>
        <taxon>Ecdysozoa</taxon>
        <taxon>Arthropoda</taxon>
        <taxon>Hexapoda</taxon>
        <taxon>Insecta</taxon>
        <taxon>Pterygota</taxon>
        <taxon>Neoptera</taxon>
        <taxon>Paraneoptera</taxon>
        <taxon>Hemiptera</taxon>
        <taxon>Sternorrhyncha</taxon>
        <taxon>Aphidomorpha</taxon>
        <taxon>Aphidoidea</taxon>
        <taxon>Aphididae</taxon>
        <taxon>Sipha</taxon>
    </lineage>
</organism>
<evidence type="ECO:0000256" key="3">
    <source>
        <dbReference type="SAM" id="SignalP"/>
    </source>
</evidence>